<sequence>MRKASADGTKSLMKTWS</sequence>
<proteinExistence type="predicted"/>
<organism evidence="1">
    <name type="scientific">Arundo donax</name>
    <name type="common">Giant reed</name>
    <name type="synonym">Donax arundinaceus</name>
    <dbReference type="NCBI Taxonomy" id="35708"/>
    <lineage>
        <taxon>Eukaryota</taxon>
        <taxon>Viridiplantae</taxon>
        <taxon>Streptophyta</taxon>
        <taxon>Embryophyta</taxon>
        <taxon>Tracheophyta</taxon>
        <taxon>Spermatophyta</taxon>
        <taxon>Magnoliopsida</taxon>
        <taxon>Liliopsida</taxon>
        <taxon>Poales</taxon>
        <taxon>Poaceae</taxon>
        <taxon>PACMAD clade</taxon>
        <taxon>Arundinoideae</taxon>
        <taxon>Arundineae</taxon>
        <taxon>Arundo</taxon>
    </lineage>
</organism>
<reference evidence="1" key="2">
    <citation type="journal article" date="2015" name="Data Brief">
        <title>Shoot transcriptome of the giant reed, Arundo donax.</title>
        <authorList>
            <person name="Barrero R.A."/>
            <person name="Guerrero F.D."/>
            <person name="Moolhuijzen P."/>
            <person name="Goolsby J.A."/>
            <person name="Tidwell J."/>
            <person name="Bellgard S.E."/>
            <person name="Bellgard M.I."/>
        </authorList>
    </citation>
    <scope>NUCLEOTIDE SEQUENCE</scope>
    <source>
        <tissue evidence="1">Shoot tissue taken approximately 20 cm above the soil surface</tissue>
    </source>
</reference>
<accession>A0A0A9FDU5</accession>
<dbReference type="AlphaFoldDB" id="A0A0A9FDU5"/>
<name>A0A0A9FDU5_ARUDO</name>
<dbReference type="EMBL" id="GBRH01213599">
    <property type="protein sequence ID" value="JAD84296.1"/>
    <property type="molecule type" value="Transcribed_RNA"/>
</dbReference>
<dbReference type="EMBL" id="GBRH01186711">
    <property type="protein sequence ID" value="JAE11185.1"/>
    <property type="molecule type" value="Transcribed_RNA"/>
</dbReference>
<reference evidence="1" key="1">
    <citation type="submission" date="2014-09" db="EMBL/GenBank/DDBJ databases">
        <authorList>
            <person name="Magalhaes I.L.F."/>
            <person name="Oliveira U."/>
            <person name="Santos F.R."/>
            <person name="Vidigal T.H.D.A."/>
            <person name="Brescovit A.D."/>
            <person name="Santos A.J."/>
        </authorList>
    </citation>
    <scope>NUCLEOTIDE SEQUENCE</scope>
    <source>
        <tissue evidence="1">Shoot tissue taken approximately 20 cm above the soil surface</tissue>
    </source>
</reference>
<evidence type="ECO:0000313" key="1">
    <source>
        <dbReference type="EMBL" id="JAE11185.1"/>
    </source>
</evidence>
<protein>
    <submittedName>
        <fullName evidence="1">Uncharacterized protein</fullName>
    </submittedName>
</protein>